<dbReference type="Proteomes" id="UP000196027">
    <property type="component" value="Chromosome"/>
</dbReference>
<evidence type="ECO:0000256" key="2">
    <source>
        <dbReference type="ARBA" id="ARBA00021622"/>
    </source>
</evidence>
<dbReference type="GO" id="GO:0005886">
    <property type="term" value="C:plasma membrane"/>
    <property type="evidence" value="ECO:0007669"/>
    <property type="project" value="TreeGrafter"/>
</dbReference>
<evidence type="ECO:0000256" key="1">
    <source>
        <dbReference type="ARBA" id="ARBA00010690"/>
    </source>
</evidence>
<dbReference type="InterPro" id="IPR006135">
    <property type="entry name" value="T3SS_substrate_exporter"/>
</dbReference>
<dbReference type="SUPFAM" id="SSF160544">
    <property type="entry name" value="EscU C-terminal domain-like"/>
    <property type="match status" value="1"/>
</dbReference>
<dbReference type="OrthoDB" id="5244399at2"/>
<protein>
    <recommendedName>
        <fullName evidence="2">Flagellar biosynthetic protein FlhB</fullName>
    </recommendedName>
</protein>
<organism evidence="6 7">
    <name type="scientific">Oleiphilus messinensis</name>
    <dbReference type="NCBI Taxonomy" id="141451"/>
    <lineage>
        <taxon>Bacteria</taxon>
        <taxon>Pseudomonadati</taxon>
        <taxon>Pseudomonadota</taxon>
        <taxon>Gammaproteobacteria</taxon>
        <taxon>Oceanospirillales</taxon>
        <taxon>Oleiphilaceae</taxon>
        <taxon>Oleiphilus</taxon>
    </lineage>
</organism>
<dbReference type="PRINTS" id="PR00950">
    <property type="entry name" value="TYPE3IMSPROT"/>
</dbReference>
<sequence length="111" mass="12154">MTDFDQQGPRQAVALSYDEKTAPVISATGSGDLAEEIIRIARENGVPLYENPELVRALSTLELGDEIPEILYQIIAEVVAFAFYLQGKAPAGFTPPEDEHPIQEISPKPPF</sequence>
<reference evidence="6 7" key="1">
    <citation type="submission" date="2017-05" db="EMBL/GenBank/DDBJ databases">
        <title>Genomic insights into alkan degradation activity of Oleiphilus messinensis.</title>
        <authorList>
            <person name="Kozyavkin S.A."/>
            <person name="Slesarev A.I."/>
            <person name="Golyshin P.N."/>
            <person name="Korzhenkov A."/>
            <person name="Golyshina O.N."/>
            <person name="Toshchakov S.V."/>
        </authorList>
    </citation>
    <scope>NUCLEOTIDE SEQUENCE [LARGE SCALE GENOMIC DNA]</scope>
    <source>
        <strain evidence="6 7">ME102</strain>
    </source>
</reference>
<keyword evidence="3" id="KW-0813">Transport</keyword>
<dbReference type="KEGG" id="ome:OLMES_3221"/>
<evidence type="ECO:0000256" key="4">
    <source>
        <dbReference type="ARBA" id="ARBA00025078"/>
    </source>
</evidence>
<comment type="similarity">
    <text evidence="1">Belongs to the type III secretion exporter family.</text>
</comment>
<evidence type="ECO:0000313" key="7">
    <source>
        <dbReference type="Proteomes" id="UP000196027"/>
    </source>
</evidence>
<comment type="function">
    <text evidence="4">Required for formation of the rod structure in the basal body of the flagellar apparatus. Together with FliI and FliH, may constitute the export apparatus of flagellin.</text>
</comment>
<keyword evidence="3" id="KW-1006">Bacterial flagellum protein export</keyword>
<dbReference type="EMBL" id="CP021425">
    <property type="protein sequence ID" value="ARU57262.1"/>
    <property type="molecule type" value="Genomic_DNA"/>
</dbReference>
<dbReference type="Pfam" id="PF01312">
    <property type="entry name" value="Bac_export_2"/>
    <property type="match status" value="1"/>
</dbReference>
<dbReference type="InterPro" id="IPR029025">
    <property type="entry name" value="T3SS_substrate_exporter_C"/>
</dbReference>
<dbReference type="PANTHER" id="PTHR30531">
    <property type="entry name" value="FLAGELLAR BIOSYNTHETIC PROTEIN FLHB"/>
    <property type="match status" value="1"/>
</dbReference>
<evidence type="ECO:0000256" key="3">
    <source>
        <dbReference type="ARBA" id="ARBA00023225"/>
    </source>
</evidence>
<keyword evidence="3" id="KW-0653">Protein transport</keyword>
<proteinExistence type="inferred from homology"/>
<dbReference type="GO" id="GO:0009306">
    <property type="term" value="P:protein secretion"/>
    <property type="evidence" value="ECO:0007669"/>
    <property type="project" value="InterPro"/>
</dbReference>
<evidence type="ECO:0000313" key="6">
    <source>
        <dbReference type="EMBL" id="ARU57262.1"/>
    </source>
</evidence>
<dbReference type="Gene3D" id="3.40.1690.10">
    <property type="entry name" value="secretion proteins EscU"/>
    <property type="match status" value="1"/>
</dbReference>
<dbReference type="RefSeq" id="WP_087462174.1">
    <property type="nucleotide sequence ID" value="NZ_CP021425.1"/>
</dbReference>
<evidence type="ECO:0000256" key="5">
    <source>
        <dbReference type="SAM" id="MobiDB-lite"/>
    </source>
</evidence>
<keyword evidence="7" id="KW-1185">Reference proteome</keyword>
<dbReference type="AlphaFoldDB" id="A0A1Y0I9R1"/>
<gene>
    <name evidence="6" type="ORF">OLMES_3221</name>
</gene>
<accession>A0A1Y0I9R1</accession>
<name>A0A1Y0I9R1_9GAMM</name>
<feature type="region of interest" description="Disordered" evidence="5">
    <location>
        <begin position="91"/>
        <end position="111"/>
    </location>
</feature>
<dbReference type="PANTHER" id="PTHR30531:SF12">
    <property type="entry name" value="FLAGELLAR BIOSYNTHETIC PROTEIN FLHB"/>
    <property type="match status" value="1"/>
</dbReference>